<accession>A0A138ZYS2</accession>
<dbReference type="GO" id="GO:0045053">
    <property type="term" value="P:protein retention in Golgi apparatus"/>
    <property type="evidence" value="ECO:0007669"/>
    <property type="project" value="EnsemblFungi"/>
</dbReference>
<keyword evidence="5 7" id="KW-0472">Membrane</keyword>
<evidence type="ECO:0000256" key="6">
    <source>
        <dbReference type="SAM" id="MobiDB-lite"/>
    </source>
</evidence>
<dbReference type="InterPro" id="IPR007277">
    <property type="entry name" value="Svp26/Tex261"/>
</dbReference>
<dbReference type="GO" id="GO:0000139">
    <property type="term" value="C:Golgi membrane"/>
    <property type="evidence" value="ECO:0007669"/>
    <property type="project" value="EnsemblFungi"/>
</dbReference>
<feature type="compositionally biased region" description="Low complexity" evidence="6">
    <location>
        <begin position="197"/>
        <end position="212"/>
    </location>
</feature>
<sequence length="256" mass="29253">MEYDYRGRSSPQYYSQQYEARYGSGSQTGMSNSWGQWGLVSLTSYVGTAGGFAFLTLSLACGLYYLAELVEEYTVLAKKVIKWSLIIVTFLHPFLWLIDSLPLTRVLFSLACHIVYWQLLPSFPIVRLTSWLFLLSCALAVINHFMWFSFFARNYHTFPQVASFFAIYVWLVPFEFFISLSANENVLPNYDNSRPPSQSSLFSTRSSTDSTSFDATQHISPPRKKSRNLIRWLVESVWKGRGEVLPSARTSGSKSL</sequence>
<feature type="transmembrane region" description="Helical" evidence="7">
    <location>
        <begin position="158"/>
        <end position="178"/>
    </location>
</feature>
<keyword evidence="3 7" id="KW-0812">Transmembrane</keyword>
<evidence type="ECO:0000256" key="2">
    <source>
        <dbReference type="ARBA" id="ARBA00008096"/>
    </source>
</evidence>
<evidence type="ECO:0000313" key="8">
    <source>
        <dbReference type="EMBL" id="KXS09640.1"/>
    </source>
</evidence>
<dbReference type="PANTHER" id="PTHR13144">
    <property type="entry name" value="TEX261 PROTEIN"/>
    <property type="match status" value="1"/>
</dbReference>
<dbReference type="GO" id="GO:0005789">
    <property type="term" value="C:endoplasmic reticulum membrane"/>
    <property type="evidence" value="ECO:0007669"/>
    <property type="project" value="EnsemblFungi"/>
</dbReference>
<comment type="subcellular location">
    <subcellularLocation>
        <location evidence="1">Membrane</location>
        <topology evidence="1">Multi-pass membrane protein</topology>
    </subcellularLocation>
</comment>
<comment type="similarity">
    <text evidence="2">Belongs to the SVP26 family.</text>
</comment>
<proteinExistence type="inferred from homology"/>
<dbReference type="Proteomes" id="UP000070544">
    <property type="component" value="Unassembled WGS sequence"/>
</dbReference>
<feature type="transmembrane region" description="Helical" evidence="7">
    <location>
        <begin position="42"/>
        <end position="67"/>
    </location>
</feature>
<keyword evidence="4 7" id="KW-1133">Transmembrane helix</keyword>
<dbReference type="GO" id="GO:0030134">
    <property type="term" value="C:COPII-coated ER to Golgi transport vesicle"/>
    <property type="evidence" value="ECO:0007669"/>
    <property type="project" value="EnsemblFungi"/>
</dbReference>
<dbReference type="PANTHER" id="PTHR13144:SF0">
    <property type="entry name" value="PROTEIN TEX261"/>
    <property type="match status" value="1"/>
</dbReference>
<dbReference type="GO" id="GO:0090110">
    <property type="term" value="P:COPII-coated vesicle cargo loading"/>
    <property type="evidence" value="ECO:0007669"/>
    <property type="project" value="EnsemblFungi"/>
</dbReference>
<feature type="transmembrane region" description="Helical" evidence="7">
    <location>
        <begin position="132"/>
        <end position="152"/>
    </location>
</feature>
<feature type="transmembrane region" description="Helical" evidence="7">
    <location>
        <begin position="79"/>
        <end position="97"/>
    </location>
</feature>
<protein>
    <submittedName>
        <fullName evidence="8">DUF396-domain-containing protein</fullName>
    </submittedName>
</protein>
<organism evidence="8 9">
    <name type="scientific">Gonapodya prolifera (strain JEL478)</name>
    <name type="common">Monoblepharis prolifera</name>
    <dbReference type="NCBI Taxonomy" id="1344416"/>
    <lineage>
        <taxon>Eukaryota</taxon>
        <taxon>Fungi</taxon>
        <taxon>Fungi incertae sedis</taxon>
        <taxon>Chytridiomycota</taxon>
        <taxon>Chytridiomycota incertae sedis</taxon>
        <taxon>Monoblepharidomycetes</taxon>
        <taxon>Monoblepharidales</taxon>
        <taxon>Gonapodyaceae</taxon>
        <taxon>Gonapodya</taxon>
    </lineage>
</organism>
<dbReference type="AlphaFoldDB" id="A0A138ZYS2"/>
<evidence type="ECO:0000256" key="1">
    <source>
        <dbReference type="ARBA" id="ARBA00004141"/>
    </source>
</evidence>
<feature type="region of interest" description="Disordered" evidence="6">
    <location>
        <begin position="195"/>
        <end position="222"/>
    </location>
</feature>
<evidence type="ECO:0000313" key="9">
    <source>
        <dbReference type="Proteomes" id="UP000070544"/>
    </source>
</evidence>
<dbReference type="GO" id="GO:0097020">
    <property type="term" value="F:COPII receptor activity"/>
    <property type="evidence" value="ECO:0007669"/>
    <property type="project" value="EnsemblFungi"/>
</dbReference>
<evidence type="ECO:0000256" key="7">
    <source>
        <dbReference type="SAM" id="Phobius"/>
    </source>
</evidence>
<gene>
    <name evidence="8" type="ORF">M427DRAFT_117119</name>
</gene>
<name>A0A138ZYS2_GONPJ</name>
<dbReference type="OrthoDB" id="28257at2759"/>
<evidence type="ECO:0000256" key="4">
    <source>
        <dbReference type="ARBA" id="ARBA00022989"/>
    </source>
</evidence>
<dbReference type="EMBL" id="KQ965857">
    <property type="protein sequence ID" value="KXS09640.1"/>
    <property type="molecule type" value="Genomic_DNA"/>
</dbReference>
<dbReference type="Pfam" id="PF04148">
    <property type="entry name" value="Erv26"/>
    <property type="match status" value="1"/>
</dbReference>
<dbReference type="GO" id="GO:0031505">
    <property type="term" value="P:fungal-type cell wall organization"/>
    <property type="evidence" value="ECO:0007669"/>
    <property type="project" value="EnsemblFungi"/>
</dbReference>
<keyword evidence="9" id="KW-1185">Reference proteome</keyword>
<reference evidence="8 9" key="1">
    <citation type="journal article" date="2015" name="Genome Biol. Evol.">
        <title>Phylogenomic analyses indicate that early fungi evolved digesting cell walls of algal ancestors of land plants.</title>
        <authorList>
            <person name="Chang Y."/>
            <person name="Wang S."/>
            <person name="Sekimoto S."/>
            <person name="Aerts A.L."/>
            <person name="Choi C."/>
            <person name="Clum A."/>
            <person name="LaButti K.M."/>
            <person name="Lindquist E.A."/>
            <person name="Yee Ngan C."/>
            <person name="Ohm R.A."/>
            <person name="Salamov A.A."/>
            <person name="Grigoriev I.V."/>
            <person name="Spatafora J.W."/>
            <person name="Berbee M.L."/>
        </authorList>
    </citation>
    <scope>NUCLEOTIDE SEQUENCE [LARGE SCALE GENOMIC DNA]</scope>
    <source>
        <strain evidence="8 9">JEL478</strain>
    </source>
</reference>
<evidence type="ECO:0000256" key="3">
    <source>
        <dbReference type="ARBA" id="ARBA00022692"/>
    </source>
</evidence>
<evidence type="ECO:0000256" key="5">
    <source>
        <dbReference type="ARBA" id="ARBA00023136"/>
    </source>
</evidence>